<accession>A0A0D2FNN0</accession>
<dbReference type="VEuPathDB" id="FungiDB:Z518_07230"/>
<proteinExistence type="predicted"/>
<dbReference type="Proteomes" id="UP000053617">
    <property type="component" value="Unassembled WGS sequence"/>
</dbReference>
<name>A0A0D2FNN0_9EURO</name>
<feature type="region of interest" description="Disordered" evidence="1">
    <location>
        <begin position="136"/>
        <end position="191"/>
    </location>
</feature>
<dbReference type="OrthoDB" id="5431390at2759"/>
<feature type="region of interest" description="Disordered" evidence="1">
    <location>
        <begin position="30"/>
        <end position="73"/>
    </location>
</feature>
<sequence length="191" mass="20292">MGSGDGIGSHAPASVGLIYDVFTESEMAFGMPRRKQKAARSTPHDRQDSDIAAGSVPRPISHEDPHAVADDGVTGIGQWTEVASDDVGSSCFSRGAFENGSTPRTRQESYRQEAETDDARSECLLKFTGDCRPEIALRLHMPSPPQARTRERSRSSIRPTIPPDDGATPKRASPGNEGDVESKGGTRGGGG</sequence>
<evidence type="ECO:0000313" key="2">
    <source>
        <dbReference type="EMBL" id="KIX03677.1"/>
    </source>
</evidence>
<gene>
    <name evidence="2" type="ORF">Z518_07230</name>
</gene>
<dbReference type="AlphaFoldDB" id="A0A0D2FNN0"/>
<organism evidence="2 3">
    <name type="scientific">Rhinocladiella mackenziei CBS 650.93</name>
    <dbReference type="NCBI Taxonomy" id="1442369"/>
    <lineage>
        <taxon>Eukaryota</taxon>
        <taxon>Fungi</taxon>
        <taxon>Dikarya</taxon>
        <taxon>Ascomycota</taxon>
        <taxon>Pezizomycotina</taxon>
        <taxon>Eurotiomycetes</taxon>
        <taxon>Chaetothyriomycetidae</taxon>
        <taxon>Chaetothyriales</taxon>
        <taxon>Herpotrichiellaceae</taxon>
        <taxon>Rhinocladiella</taxon>
    </lineage>
</organism>
<dbReference type="GeneID" id="25295301"/>
<dbReference type="RefSeq" id="XP_013270813.1">
    <property type="nucleotide sequence ID" value="XM_013415359.1"/>
</dbReference>
<feature type="compositionally biased region" description="Basic and acidic residues" evidence="1">
    <location>
        <begin position="60"/>
        <end position="69"/>
    </location>
</feature>
<feature type="region of interest" description="Disordered" evidence="1">
    <location>
        <begin position="87"/>
        <end position="121"/>
    </location>
</feature>
<feature type="compositionally biased region" description="Basic and acidic residues" evidence="1">
    <location>
        <begin position="105"/>
        <end position="121"/>
    </location>
</feature>
<dbReference type="HOGENOM" id="CLU_1422123_0_0_1"/>
<evidence type="ECO:0000256" key="1">
    <source>
        <dbReference type="SAM" id="MobiDB-lite"/>
    </source>
</evidence>
<dbReference type="EMBL" id="KN847479">
    <property type="protein sequence ID" value="KIX03677.1"/>
    <property type="molecule type" value="Genomic_DNA"/>
</dbReference>
<reference evidence="2 3" key="1">
    <citation type="submission" date="2015-01" db="EMBL/GenBank/DDBJ databases">
        <title>The Genome Sequence of Rhinocladiella mackenzie CBS 650.93.</title>
        <authorList>
            <consortium name="The Broad Institute Genomics Platform"/>
            <person name="Cuomo C."/>
            <person name="de Hoog S."/>
            <person name="Gorbushina A."/>
            <person name="Stielow B."/>
            <person name="Teixiera M."/>
            <person name="Abouelleil A."/>
            <person name="Chapman S.B."/>
            <person name="Priest M."/>
            <person name="Young S.K."/>
            <person name="Wortman J."/>
            <person name="Nusbaum C."/>
            <person name="Birren B."/>
        </authorList>
    </citation>
    <scope>NUCLEOTIDE SEQUENCE [LARGE SCALE GENOMIC DNA]</scope>
    <source>
        <strain evidence="2 3">CBS 650.93</strain>
    </source>
</reference>
<protein>
    <submittedName>
        <fullName evidence="2">Rhinocladiella mackenziei CBS 650.93 unplaced genomic scaffold supercont1.5, whole genome shotgun sequence</fullName>
    </submittedName>
</protein>
<keyword evidence="3" id="KW-1185">Reference proteome</keyword>
<evidence type="ECO:0000313" key="3">
    <source>
        <dbReference type="Proteomes" id="UP000053617"/>
    </source>
</evidence>